<dbReference type="AlphaFoldDB" id="M0A6A6"/>
<reference evidence="1 2" key="1">
    <citation type="journal article" date="2014" name="PLoS Genet.">
        <title>Phylogenetically driven sequencing of extremely halophilic archaea reveals strategies for static and dynamic osmo-response.</title>
        <authorList>
            <person name="Becker E.A."/>
            <person name="Seitzer P.M."/>
            <person name="Tritt A."/>
            <person name="Larsen D."/>
            <person name="Krusor M."/>
            <person name="Yao A.I."/>
            <person name="Wu D."/>
            <person name="Madern D."/>
            <person name="Eisen J.A."/>
            <person name="Darling A.E."/>
            <person name="Facciotti M.T."/>
        </authorList>
    </citation>
    <scope>NUCLEOTIDE SEQUENCE [LARGE SCALE GENOMIC DNA]</scope>
    <source>
        <strain evidence="1 2">JCM 10989</strain>
    </source>
</reference>
<accession>M0A6A6</accession>
<dbReference type="EMBL" id="AOIM01000014">
    <property type="protein sequence ID" value="ELY93422.1"/>
    <property type="molecule type" value="Genomic_DNA"/>
</dbReference>
<sequence length="230" mass="25202">MVEFLYEEKDKKILKADLDGYKVQITGDEEIDPSEYVLLTTTLNDTGEEVLTIQVIEDDVYVTAIVDGSGYKSNLETIDFDNGLSAQEKNPEGYNVVDSLEWNKYREKKTNNNRMRIQSSIDCKRSFTFNTVVGTDDIPQWLCTAVAGAGGLTLTLLPEPGTSAAGIGVITLTASSTGCVVTHEFDDDSDLDLSDGVDITLCLEEYMDCDVKSFPPKVSCSPDLSAYVSD</sequence>
<evidence type="ECO:0000313" key="1">
    <source>
        <dbReference type="EMBL" id="ELY93422.1"/>
    </source>
</evidence>
<organism evidence="1 2">
    <name type="scientific">Natrialba hulunbeirensis JCM 10989</name>
    <dbReference type="NCBI Taxonomy" id="1227493"/>
    <lineage>
        <taxon>Archaea</taxon>
        <taxon>Methanobacteriati</taxon>
        <taxon>Methanobacteriota</taxon>
        <taxon>Stenosarchaea group</taxon>
        <taxon>Halobacteria</taxon>
        <taxon>Halobacteriales</taxon>
        <taxon>Natrialbaceae</taxon>
        <taxon>Natrialba</taxon>
    </lineage>
</organism>
<evidence type="ECO:0000313" key="2">
    <source>
        <dbReference type="Proteomes" id="UP000011519"/>
    </source>
</evidence>
<name>M0A6A6_9EURY</name>
<dbReference type="Proteomes" id="UP000011519">
    <property type="component" value="Unassembled WGS sequence"/>
</dbReference>
<proteinExistence type="predicted"/>
<keyword evidence="2" id="KW-1185">Reference proteome</keyword>
<protein>
    <submittedName>
        <fullName evidence="1">Uncharacterized protein</fullName>
    </submittedName>
</protein>
<comment type="caution">
    <text evidence="1">The sequence shown here is derived from an EMBL/GenBank/DDBJ whole genome shotgun (WGS) entry which is preliminary data.</text>
</comment>
<gene>
    <name evidence="1" type="ORF">C483_05643</name>
</gene>